<accession>A0ABP7EEI8</accession>
<gene>
    <name evidence="1" type="ORF">GCM10022204_41470</name>
</gene>
<dbReference type="SUPFAM" id="SSF56349">
    <property type="entry name" value="DNA breaking-rejoining enzymes"/>
    <property type="match status" value="1"/>
</dbReference>
<sequence>MLRRVEDLTTGAVAARVRQLRKFLDAITHAADPSRALDWLGKTRNSTGRTVLLDMLHGRVAIDHASLDAAAGAQRGRATSVEFLRRLLVASDVLPSRDEHLSRLERTIAAELARCHPGDAMILQQYATWRVLATTRSRIRAGRSSRAVVPPALANFVVAARFLAWLREHHLQPQTLTATAVESWLGDSACYRDVLAVFLRWGAQRHLVPRVGVTALTTWPPRHLAPAANQLEALRNLLVDVTVPAQDRLVGCLVLLYGQPLTRICQLRLTDVNVLSETTSLRLGGTAVELPPRVADVLREVIADRTQRTTPGVSHGLVPQPIWVFPGRPATQPASAESLRRRLANVGITSVRSARNTALITLAREVPPVVLADLLGLSVGAAVRWRDLSGGTWTSYTAQRPR</sequence>
<keyword evidence="2" id="KW-1185">Reference proteome</keyword>
<name>A0ABP7EEI8_9ACTN</name>
<dbReference type="Proteomes" id="UP001500051">
    <property type="component" value="Unassembled WGS sequence"/>
</dbReference>
<reference evidence="2" key="1">
    <citation type="journal article" date="2019" name="Int. J. Syst. Evol. Microbiol.">
        <title>The Global Catalogue of Microorganisms (GCM) 10K type strain sequencing project: providing services to taxonomists for standard genome sequencing and annotation.</title>
        <authorList>
            <consortium name="The Broad Institute Genomics Platform"/>
            <consortium name="The Broad Institute Genome Sequencing Center for Infectious Disease"/>
            <person name="Wu L."/>
            <person name="Ma J."/>
        </authorList>
    </citation>
    <scope>NUCLEOTIDE SEQUENCE [LARGE SCALE GENOMIC DNA]</scope>
    <source>
        <strain evidence="2">JCM 16548</strain>
    </source>
</reference>
<protein>
    <recommendedName>
        <fullName evidence="3">Site-specific recombinase XerD</fullName>
    </recommendedName>
</protein>
<dbReference type="EMBL" id="BAAAYX010000023">
    <property type="protein sequence ID" value="GAA3717261.1"/>
    <property type="molecule type" value="Genomic_DNA"/>
</dbReference>
<organism evidence="1 2">
    <name type="scientific">Microlunatus aurantiacus</name>
    <dbReference type="NCBI Taxonomy" id="446786"/>
    <lineage>
        <taxon>Bacteria</taxon>
        <taxon>Bacillati</taxon>
        <taxon>Actinomycetota</taxon>
        <taxon>Actinomycetes</taxon>
        <taxon>Propionibacteriales</taxon>
        <taxon>Propionibacteriaceae</taxon>
        <taxon>Microlunatus</taxon>
    </lineage>
</organism>
<comment type="caution">
    <text evidence="1">The sequence shown here is derived from an EMBL/GenBank/DDBJ whole genome shotgun (WGS) entry which is preliminary data.</text>
</comment>
<evidence type="ECO:0000313" key="1">
    <source>
        <dbReference type="EMBL" id="GAA3717261.1"/>
    </source>
</evidence>
<dbReference type="InterPro" id="IPR011010">
    <property type="entry name" value="DNA_brk_join_enz"/>
</dbReference>
<proteinExistence type="predicted"/>
<evidence type="ECO:0000313" key="2">
    <source>
        <dbReference type="Proteomes" id="UP001500051"/>
    </source>
</evidence>
<evidence type="ECO:0008006" key="3">
    <source>
        <dbReference type="Google" id="ProtNLM"/>
    </source>
</evidence>